<evidence type="ECO:0000313" key="5">
    <source>
        <dbReference type="EMBL" id="GAA0590522.1"/>
    </source>
</evidence>
<accession>A0ABP3QKV1</accession>
<sequence>MADKELSLKDIWLAKKLISPYVPKSPLIYSPALSEAAGASVHLKLENMNPSGSFKIRGAANRILSLSEKERERGITTFSTGNFGLSVAYMAKKLGIKAVICISKRVPNGKVEALQTSGATVEIYGESQDDAEARSYELEREEGFTVIHPFDDSHIIAGQGTIGLELFEDLPEVNTVLGGLSGGGLHSGLGVALKETNPRIWLVGLSTANGAAMYASLQAGKPVEIEENNTLADSLLGGIGLHNQYTFQMVQKYVDELLLMNEQEFADGMTFMLDQHKMIIEGAAASGIGALLHQKVKPGSQVAVIVTGSSVDTTVIQKLMKQSENMQGGFLHE</sequence>
<dbReference type="InterPro" id="IPR001926">
    <property type="entry name" value="TrpB-like_PALP"/>
</dbReference>
<dbReference type="SUPFAM" id="SSF53686">
    <property type="entry name" value="Tryptophan synthase beta subunit-like PLP-dependent enzymes"/>
    <property type="match status" value="1"/>
</dbReference>
<feature type="domain" description="Tryptophan synthase beta chain-like PALP" evidence="4">
    <location>
        <begin position="19"/>
        <end position="308"/>
    </location>
</feature>
<dbReference type="PROSITE" id="PS00165">
    <property type="entry name" value="DEHYDRATASE_SER_THR"/>
    <property type="match status" value="1"/>
</dbReference>
<evidence type="ECO:0000259" key="4">
    <source>
        <dbReference type="Pfam" id="PF00291"/>
    </source>
</evidence>
<dbReference type="Proteomes" id="UP001500866">
    <property type="component" value="Unassembled WGS sequence"/>
</dbReference>
<reference evidence="6" key="1">
    <citation type="journal article" date="2019" name="Int. J. Syst. Evol. Microbiol.">
        <title>The Global Catalogue of Microorganisms (GCM) 10K type strain sequencing project: providing services to taxonomists for standard genome sequencing and annotation.</title>
        <authorList>
            <consortium name="The Broad Institute Genomics Platform"/>
            <consortium name="The Broad Institute Genome Sequencing Center for Infectious Disease"/>
            <person name="Wu L."/>
            <person name="Ma J."/>
        </authorList>
    </citation>
    <scope>NUCLEOTIDE SEQUENCE [LARGE SCALE GENOMIC DNA]</scope>
    <source>
        <strain evidence="6">JCM 15395</strain>
    </source>
</reference>
<dbReference type="PANTHER" id="PTHR48078:SF6">
    <property type="entry name" value="L-THREONINE DEHYDRATASE CATABOLIC TDCB"/>
    <property type="match status" value="1"/>
</dbReference>
<dbReference type="Pfam" id="PF00291">
    <property type="entry name" value="PALP"/>
    <property type="match status" value="1"/>
</dbReference>
<dbReference type="CDD" id="cd01562">
    <property type="entry name" value="Thr-dehyd"/>
    <property type="match status" value="1"/>
</dbReference>
<dbReference type="InterPro" id="IPR050147">
    <property type="entry name" value="Ser/Thr_Dehydratase"/>
</dbReference>
<dbReference type="PANTHER" id="PTHR48078">
    <property type="entry name" value="THREONINE DEHYDRATASE, MITOCHONDRIAL-RELATED"/>
    <property type="match status" value="1"/>
</dbReference>
<keyword evidence="6" id="KW-1185">Reference proteome</keyword>
<dbReference type="InterPro" id="IPR000634">
    <property type="entry name" value="Ser/Thr_deHydtase_PyrdxlP-BS"/>
</dbReference>
<dbReference type="InterPro" id="IPR036052">
    <property type="entry name" value="TrpB-like_PALP_sf"/>
</dbReference>
<protein>
    <submittedName>
        <fullName evidence="5">Hydroxyectoine utilization dehydratase EutB</fullName>
    </submittedName>
</protein>
<evidence type="ECO:0000256" key="3">
    <source>
        <dbReference type="ARBA" id="ARBA00023239"/>
    </source>
</evidence>
<evidence type="ECO:0000313" key="6">
    <source>
        <dbReference type="Proteomes" id="UP001500866"/>
    </source>
</evidence>
<dbReference type="Gene3D" id="3.40.50.1100">
    <property type="match status" value="2"/>
</dbReference>
<name>A0ABP3QKV1_9BACI</name>
<dbReference type="EMBL" id="BAAADS010000001">
    <property type="protein sequence ID" value="GAA0590522.1"/>
    <property type="molecule type" value="Genomic_DNA"/>
</dbReference>
<keyword evidence="3" id="KW-0456">Lyase</keyword>
<evidence type="ECO:0000256" key="1">
    <source>
        <dbReference type="ARBA" id="ARBA00001933"/>
    </source>
</evidence>
<comment type="caution">
    <text evidence="5">The sequence shown here is derived from an EMBL/GenBank/DDBJ whole genome shotgun (WGS) entry which is preliminary data.</text>
</comment>
<dbReference type="RefSeq" id="WP_343809655.1">
    <property type="nucleotide sequence ID" value="NZ_BAAADS010000001.1"/>
</dbReference>
<evidence type="ECO:0000256" key="2">
    <source>
        <dbReference type="ARBA" id="ARBA00022898"/>
    </source>
</evidence>
<comment type="cofactor">
    <cofactor evidence="1">
        <name>pyridoxal 5'-phosphate</name>
        <dbReference type="ChEBI" id="CHEBI:597326"/>
    </cofactor>
</comment>
<organism evidence="5 6">
    <name type="scientific">Virgibacillus siamensis</name>
    <dbReference type="NCBI Taxonomy" id="480071"/>
    <lineage>
        <taxon>Bacteria</taxon>
        <taxon>Bacillati</taxon>
        <taxon>Bacillota</taxon>
        <taxon>Bacilli</taxon>
        <taxon>Bacillales</taxon>
        <taxon>Bacillaceae</taxon>
        <taxon>Virgibacillus</taxon>
    </lineage>
</organism>
<proteinExistence type="predicted"/>
<keyword evidence="2" id="KW-0663">Pyridoxal phosphate</keyword>
<gene>
    <name evidence="5" type="primary">eutB</name>
    <name evidence="5" type="ORF">GCM10009001_03120</name>
</gene>